<keyword evidence="1" id="KW-1185">Reference proteome</keyword>
<dbReference type="AlphaFoldDB" id="A0A1I7X908"/>
<evidence type="ECO:0000313" key="1">
    <source>
        <dbReference type="Proteomes" id="UP000095283"/>
    </source>
</evidence>
<protein>
    <submittedName>
        <fullName evidence="2">PAM2 domain-containing protein</fullName>
    </submittedName>
</protein>
<accession>A0A1I7X908</accession>
<organism evidence="1 2">
    <name type="scientific">Heterorhabditis bacteriophora</name>
    <name type="common">Entomopathogenic nematode worm</name>
    <dbReference type="NCBI Taxonomy" id="37862"/>
    <lineage>
        <taxon>Eukaryota</taxon>
        <taxon>Metazoa</taxon>
        <taxon>Ecdysozoa</taxon>
        <taxon>Nematoda</taxon>
        <taxon>Chromadorea</taxon>
        <taxon>Rhabditida</taxon>
        <taxon>Rhabditina</taxon>
        <taxon>Rhabditomorpha</taxon>
        <taxon>Strongyloidea</taxon>
        <taxon>Heterorhabditidae</taxon>
        <taxon>Heterorhabditis</taxon>
    </lineage>
</organism>
<evidence type="ECO:0000313" key="2">
    <source>
        <dbReference type="WBParaSite" id="Hba_13923"/>
    </source>
</evidence>
<dbReference type="WBParaSite" id="Hba_13923">
    <property type="protein sequence ID" value="Hba_13923"/>
    <property type="gene ID" value="Hba_13923"/>
</dbReference>
<name>A0A1I7X908_HETBA</name>
<reference evidence="2" key="1">
    <citation type="submission" date="2016-11" db="UniProtKB">
        <authorList>
            <consortium name="WormBaseParasite"/>
        </authorList>
    </citation>
    <scope>IDENTIFICATION</scope>
</reference>
<dbReference type="Proteomes" id="UP000095283">
    <property type="component" value="Unplaced"/>
</dbReference>
<sequence length="73" mass="8104">MDVKAENAVKAEAVHFPFLQNGMQNGQLARNPFYDTNNMAQSQKQHNDVFSGMNLSMQAFNTSAAPVKDEQVT</sequence>
<proteinExistence type="predicted"/>